<dbReference type="Pfam" id="PF00059">
    <property type="entry name" value="Lectin_C"/>
    <property type="match status" value="1"/>
</dbReference>
<dbReference type="GO" id="GO:0002223">
    <property type="term" value="P:stimulatory C-type lectin receptor signaling pathway"/>
    <property type="evidence" value="ECO:0007669"/>
    <property type="project" value="TreeGrafter"/>
</dbReference>
<dbReference type="InterPro" id="IPR016187">
    <property type="entry name" value="CTDL_fold"/>
</dbReference>
<protein>
    <recommendedName>
        <fullName evidence="9">C-type lectin domain-containing protein</fullName>
    </recommendedName>
</protein>
<evidence type="ECO:0000256" key="3">
    <source>
        <dbReference type="ARBA" id="ARBA00022734"/>
    </source>
</evidence>
<dbReference type="PROSITE" id="PS50041">
    <property type="entry name" value="C_TYPE_LECTIN_2"/>
    <property type="match status" value="1"/>
</dbReference>
<evidence type="ECO:0000256" key="5">
    <source>
        <dbReference type="ARBA" id="ARBA00022989"/>
    </source>
</evidence>
<dbReference type="InterPro" id="IPR016186">
    <property type="entry name" value="C-type_lectin-like/link_sf"/>
</dbReference>
<sequence length="191" mass="22557">MFFQKCPKCTTQDMGNTKEQNTSLIPVFQKCTKCTTQDMGNTKENNTSSVQAEDHSVVPSGREQDSGSLQGRQFCWGRNWYYFSKEEETWNESRNLCQNMDSSLVKIDDIQEQNFIQSQIEYTYWIGLYRKEDKHEWMWQDSTKLAQHLAFHHTTKVDEKCGCLKPHSIDSADCKRHFRYICEKNDSFFIN</sequence>
<evidence type="ECO:0000313" key="10">
    <source>
        <dbReference type="Ensembl" id="ENSOCUP00000034389.1"/>
    </source>
</evidence>
<keyword evidence="11" id="KW-1185">Reference proteome</keyword>
<comment type="subcellular location">
    <subcellularLocation>
        <location evidence="1">Cell membrane</location>
        <topology evidence="1">Single-pass type II membrane protein</topology>
    </subcellularLocation>
</comment>
<evidence type="ECO:0000256" key="7">
    <source>
        <dbReference type="ARBA" id="ARBA00023180"/>
    </source>
</evidence>
<reference evidence="10" key="2">
    <citation type="submission" date="2025-08" db="UniProtKB">
        <authorList>
            <consortium name="Ensembl"/>
        </authorList>
    </citation>
    <scope>IDENTIFICATION</scope>
    <source>
        <strain evidence="10">Thorbecke</strain>
    </source>
</reference>
<proteinExistence type="predicted"/>
<feature type="domain" description="C-type lectin" evidence="9">
    <location>
        <begin position="76"/>
        <end position="183"/>
    </location>
</feature>
<dbReference type="EMBL" id="AAGW02051476">
    <property type="status" value="NOT_ANNOTATED_CDS"/>
    <property type="molecule type" value="Genomic_DNA"/>
</dbReference>
<dbReference type="GO" id="GO:0045954">
    <property type="term" value="P:positive regulation of natural killer cell mediated cytotoxicity"/>
    <property type="evidence" value="ECO:0007669"/>
    <property type="project" value="TreeGrafter"/>
</dbReference>
<evidence type="ECO:0000256" key="6">
    <source>
        <dbReference type="ARBA" id="ARBA00023136"/>
    </source>
</evidence>
<dbReference type="InterPro" id="IPR033992">
    <property type="entry name" value="NKR-like_CTLD"/>
</dbReference>
<dbReference type="InterPro" id="IPR001304">
    <property type="entry name" value="C-type_lectin-like"/>
</dbReference>
<dbReference type="SMART" id="SM00034">
    <property type="entry name" value="CLECT"/>
    <property type="match status" value="1"/>
</dbReference>
<organism evidence="10 11">
    <name type="scientific">Oryctolagus cuniculus</name>
    <name type="common">Rabbit</name>
    <dbReference type="NCBI Taxonomy" id="9986"/>
    <lineage>
        <taxon>Eukaryota</taxon>
        <taxon>Metazoa</taxon>
        <taxon>Chordata</taxon>
        <taxon>Craniata</taxon>
        <taxon>Vertebrata</taxon>
        <taxon>Euteleostomi</taxon>
        <taxon>Mammalia</taxon>
        <taxon>Eutheria</taxon>
        <taxon>Euarchontoglires</taxon>
        <taxon>Glires</taxon>
        <taxon>Lagomorpha</taxon>
        <taxon>Leporidae</taxon>
        <taxon>Oryctolagus</taxon>
    </lineage>
</organism>
<keyword evidence="7" id="KW-0325">Glycoprotein</keyword>
<dbReference type="GO" id="GO:0005886">
    <property type="term" value="C:plasma membrane"/>
    <property type="evidence" value="ECO:0007669"/>
    <property type="project" value="UniProtKB-SubCell"/>
</dbReference>
<evidence type="ECO:0000256" key="2">
    <source>
        <dbReference type="ARBA" id="ARBA00022692"/>
    </source>
</evidence>
<keyword evidence="4" id="KW-0735">Signal-anchor</keyword>
<dbReference type="PANTHER" id="PTHR22800:SF243">
    <property type="entry name" value="KILLER CELL LECTIN-LIKE RECEPTOR SUBFAMILY H, MEMBER 1"/>
    <property type="match status" value="1"/>
</dbReference>
<dbReference type="EMBL" id="AAGW02051475">
    <property type="status" value="NOT_ANNOTATED_CDS"/>
    <property type="molecule type" value="Genomic_DNA"/>
</dbReference>
<accession>A0A5F9CL63</accession>
<evidence type="ECO:0000313" key="11">
    <source>
        <dbReference type="Proteomes" id="UP000001811"/>
    </source>
</evidence>
<evidence type="ECO:0000256" key="4">
    <source>
        <dbReference type="ARBA" id="ARBA00022968"/>
    </source>
</evidence>
<dbReference type="GeneTree" id="ENSGT00940000164346"/>
<reference evidence="10" key="3">
    <citation type="submission" date="2025-09" db="UniProtKB">
        <authorList>
            <consortium name="Ensembl"/>
        </authorList>
    </citation>
    <scope>IDENTIFICATION</scope>
    <source>
        <strain evidence="10">Thorbecke</strain>
    </source>
</reference>
<keyword evidence="6" id="KW-0472">Membrane</keyword>
<dbReference type="CDD" id="cd03593">
    <property type="entry name" value="CLECT_NK_receptors_like"/>
    <property type="match status" value="1"/>
</dbReference>
<dbReference type="Proteomes" id="UP000001811">
    <property type="component" value="Chromosome 8"/>
</dbReference>
<dbReference type="GO" id="GO:0030246">
    <property type="term" value="F:carbohydrate binding"/>
    <property type="evidence" value="ECO:0007669"/>
    <property type="project" value="UniProtKB-KW"/>
</dbReference>
<dbReference type="PANTHER" id="PTHR22800">
    <property type="entry name" value="C-TYPE LECTIN PROTEINS"/>
    <property type="match status" value="1"/>
</dbReference>
<dbReference type="Ensembl" id="ENSOCUT00000056301.1">
    <property type="protein sequence ID" value="ENSOCUP00000034389.1"/>
    <property type="gene ID" value="ENSOCUG00000034742.1"/>
</dbReference>
<keyword evidence="5" id="KW-1133">Transmembrane helix</keyword>
<keyword evidence="2" id="KW-0812">Transmembrane</keyword>
<name>A0A5F9CL63_RABIT</name>
<dbReference type="InterPro" id="IPR050919">
    <property type="entry name" value="NKG2/CD94_NK_receptors"/>
</dbReference>
<dbReference type="AlphaFoldDB" id="A0A5F9CL63"/>
<dbReference type="SUPFAM" id="SSF56436">
    <property type="entry name" value="C-type lectin-like"/>
    <property type="match status" value="1"/>
</dbReference>
<dbReference type="EMBL" id="AAGW02051473">
    <property type="status" value="NOT_ANNOTATED_CDS"/>
    <property type="molecule type" value="Genomic_DNA"/>
</dbReference>
<dbReference type="EMBL" id="AAGW02051474">
    <property type="status" value="NOT_ANNOTATED_CDS"/>
    <property type="molecule type" value="Genomic_DNA"/>
</dbReference>
<feature type="compositionally biased region" description="Polar residues" evidence="8">
    <location>
        <begin position="42"/>
        <end position="51"/>
    </location>
</feature>
<evidence type="ECO:0000256" key="1">
    <source>
        <dbReference type="ARBA" id="ARBA00004401"/>
    </source>
</evidence>
<keyword evidence="3" id="KW-0430">Lectin</keyword>
<feature type="region of interest" description="Disordered" evidence="8">
    <location>
        <begin position="42"/>
        <end position="68"/>
    </location>
</feature>
<reference evidence="10 11" key="1">
    <citation type="journal article" date="2011" name="Nature">
        <title>A high-resolution map of human evolutionary constraint using 29 mammals.</title>
        <authorList>
            <person name="Lindblad-Toh K."/>
            <person name="Garber M."/>
            <person name="Zuk O."/>
            <person name="Lin M.F."/>
            <person name="Parker B.J."/>
            <person name="Washietl S."/>
            <person name="Kheradpour P."/>
            <person name="Ernst J."/>
            <person name="Jordan G."/>
            <person name="Mauceli E."/>
            <person name="Ward L.D."/>
            <person name="Lowe C.B."/>
            <person name="Holloway A.K."/>
            <person name="Clamp M."/>
            <person name="Gnerre S."/>
            <person name="Alfoldi J."/>
            <person name="Beal K."/>
            <person name="Chang J."/>
            <person name="Clawson H."/>
            <person name="Cuff J."/>
            <person name="Di Palma F."/>
            <person name="Fitzgerald S."/>
            <person name="Flicek P."/>
            <person name="Guttman M."/>
            <person name="Hubisz M.J."/>
            <person name="Jaffe D.B."/>
            <person name="Jungreis I."/>
            <person name="Kent W.J."/>
            <person name="Kostka D."/>
            <person name="Lara M."/>
            <person name="Martins A.L."/>
            <person name="Massingham T."/>
            <person name="Moltke I."/>
            <person name="Raney B.J."/>
            <person name="Rasmussen M.D."/>
            <person name="Robinson J."/>
            <person name="Stark A."/>
            <person name="Vilella A.J."/>
            <person name="Wen J."/>
            <person name="Xie X."/>
            <person name="Zody M.C."/>
            <person name="Baldwin J."/>
            <person name="Bloom T."/>
            <person name="Chin C.W."/>
            <person name="Heiman D."/>
            <person name="Nicol R."/>
            <person name="Nusbaum C."/>
            <person name="Young S."/>
            <person name="Wilkinson J."/>
            <person name="Worley K.C."/>
            <person name="Kovar C.L."/>
            <person name="Muzny D.M."/>
            <person name="Gibbs R.A."/>
            <person name="Cree A."/>
            <person name="Dihn H.H."/>
            <person name="Fowler G."/>
            <person name="Jhangiani S."/>
            <person name="Joshi V."/>
            <person name="Lee S."/>
            <person name="Lewis L.R."/>
            <person name="Nazareth L.V."/>
            <person name="Okwuonu G."/>
            <person name="Santibanez J."/>
            <person name="Warren W.C."/>
            <person name="Mardis E.R."/>
            <person name="Weinstock G.M."/>
            <person name="Wilson R.K."/>
            <person name="Delehaunty K."/>
            <person name="Dooling D."/>
            <person name="Fronik C."/>
            <person name="Fulton L."/>
            <person name="Fulton B."/>
            <person name="Graves T."/>
            <person name="Minx P."/>
            <person name="Sodergren E."/>
            <person name="Birney E."/>
            <person name="Margulies E.H."/>
            <person name="Herrero J."/>
            <person name="Green E.D."/>
            <person name="Haussler D."/>
            <person name="Siepel A."/>
            <person name="Goldman N."/>
            <person name="Pollard K.S."/>
            <person name="Pedersen J.S."/>
            <person name="Lander E.S."/>
            <person name="Kellis M."/>
        </authorList>
    </citation>
    <scope>NUCLEOTIDE SEQUENCE [LARGE SCALE GENOMIC DNA]</scope>
    <source>
        <strain evidence="10 11">Thorbecke inbred</strain>
    </source>
</reference>
<evidence type="ECO:0000256" key="8">
    <source>
        <dbReference type="SAM" id="MobiDB-lite"/>
    </source>
</evidence>
<dbReference type="Gene3D" id="3.10.100.10">
    <property type="entry name" value="Mannose-Binding Protein A, subunit A"/>
    <property type="match status" value="1"/>
</dbReference>
<evidence type="ECO:0000259" key="9">
    <source>
        <dbReference type="PROSITE" id="PS50041"/>
    </source>
</evidence>